<dbReference type="SMART" id="SM00065">
    <property type="entry name" value="GAF"/>
    <property type="match status" value="1"/>
</dbReference>
<dbReference type="Gene3D" id="3.40.50.2300">
    <property type="match status" value="2"/>
</dbReference>
<evidence type="ECO:0000256" key="3">
    <source>
        <dbReference type="ARBA" id="ARBA00022553"/>
    </source>
</evidence>
<dbReference type="PRINTS" id="PR00344">
    <property type="entry name" value="BCTRLSENSOR"/>
</dbReference>
<evidence type="ECO:0000259" key="11">
    <source>
        <dbReference type="PROSITE" id="PS50110"/>
    </source>
</evidence>
<dbReference type="SUPFAM" id="SSF47384">
    <property type="entry name" value="Homodimeric domain of signal transducing histidine kinase"/>
    <property type="match status" value="1"/>
</dbReference>
<dbReference type="Gene3D" id="3.30.565.10">
    <property type="entry name" value="Histidine kinase-like ATPase, C-terminal domain"/>
    <property type="match status" value="1"/>
</dbReference>
<dbReference type="EMBL" id="AP024488">
    <property type="protein sequence ID" value="BCS98882.1"/>
    <property type="molecule type" value="Genomic_DNA"/>
</dbReference>
<feature type="modified residue" description="4-aspartylphosphate" evidence="9">
    <location>
        <position position="781"/>
    </location>
</feature>
<evidence type="ECO:0000256" key="4">
    <source>
        <dbReference type="ARBA" id="ARBA00022679"/>
    </source>
</evidence>
<evidence type="ECO:0000259" key="10">
    <source>
        <dbReference type="PROSITE" id="PS50109"/>
    </source>
</evidence>
<dbReference type="PANTHER" id="PTHR43065:SF46">
    <property type="entry name" value="C4-DICARBOXYLATE TRANSPORT SENSOR PROTEIN DCTB"/>
    <property type="match status" value="1"/>
</dbReference>
<dbReference type="EC" id="2.7.13.3" evidence="2"/>
<dbReference type="InterPro" id="IPR035965">
    <property type="entry name" value="PAS-like_dom_sf"/>
</dbReference>
<dbReference type="SUPFAM" id="SSF55874">
    <property type="entry name" value="ATPase domain of HSP90 chaperone/DNA topoisomerase II/histidine kinase"/>
    <property type="match status" value="1"/>
</dbReference>
<dbReference type="SMART" id="SM00387">
    <property type="entry name" value="HATPase_c"/>
    <property type="match status" value="1"/>
</dbReference>
<dbReference type="SMART" id="SM00448">
    <property type="entry name" value="REC"/>
    <property type="match status" value="2"/>
</dbReference>
<dbReference type="Gene3D" id="3.30.450.20">
    <property type="entry name" value="PAS domain"/>
    <property type="match status" value="1"/>
</dbReference>
<dbReference type="SUPFAM" id="SSF52172">
    <property type="entry name" value="CheY-like"/>
    <property type="match status" value="2"/>
</dbReference>
<dbReference type="Gene3D" id="1.20.5.390">
    <property type="entry name" value="L1 transposable element, trimerization domain"/>
    <property type="match status" value="1"/>
</dbReference>
<keyword evidence="3 9" id="KW-0597">Phosphoprotein</keyword>
<evidence type="ECO:0000313" key="13">
    <source>
        <dbReference type="Proteomes" id="UP001320148"/>
    </source>
</evidence>
<keyword evidence="6" id="KW-0418">Kinase</keyword>
<proteinExistence type="predicted"/>
<protein>
    <recommendedName>
        <fullName evidence="2">histidine kinase</fullName>
        <ecNumber evidence="2">2.7.13.3</ecNumber>
    </recommendedName>
</protein>
<dbReference type="SUPFAM" id="SSF55785">
    <property type="entry name" value="PYP-like sensor domain (PAS domain)"/>
    <property type="match status" value="1"/>
</dbReference>
<dbReference type="InterPro" id="IPR011006">
    <property type="entry name" value="CheY-like_superfamily"/>
</dbReference>
<dbReference type="Proteomes" id="UP001320148">
    <property type="component" value="Chromosome"/>
</dbReference>
<keyword evidence="7" id="KW-0067">ATP-binding</keyword>
<dbReference type="SUPFAM" id="SSF55781">
    <property type="entry name" value="GAF domain-like"/>
    <property type="match status" value="1"/>
</dbReference>
<dbReference type="PANTHER" id="PTHR43065">
    <property type="entry name" value="SENSOR HISTIDINE KINASE"/>
    <property type="match status" value="1"/>
</dbReference>
<feature type="domain" description="Histidine kinase" evidence="10">
    <location>
        <begin position="475"/>
        <end position="706"/>
    </location>
</feature>
<dbReference type="Pfam" id="PF02518">
    <property type="entry name" value="HATPase_c"/>
    <property type="match status" value="1"/>
</dbReference>
<evidence type="ECO:0000256" key="2">
    <source>
        <dbReference type="ARBA" id="ARBA00012438"/>
    </source>
</evidence>
<evidence type="ECO:0000256" key="7">
    <source>
        <dbReference type="ARBA" id="ARBA00022840"/>
    </source>
</evidence>
<evidence type="ECO:0000256" key="1">
    <source>
        <dbReference type="ARBA" id="ARBA00000085"/>
    </source>
</evidence>
<dbReference type="RefSeq" id="WP_236890248.1">
    <property type="nucleotide sequence ID" value="NZ_AP024488.1"/>
</dbReference>
<gene>
    <name evidence="12" type="ORF">DSLASN_45140</name>
</gene>
<evidence type="ECO:0000256" key="6">
    <source>
        <dbReference type="ARBA" id="ARBA00022777"/>
    </source>
</evidence>
<dbReference type="Gene3D" id="1.10.287.130">
    <property type="match status" value="1"/>
</dbReference>
<dbReference type="PROSITE" id="PS50110">
    <property type="entry name" value="RESPONSE_REGULATORY"/>
    <property type="match status" value="2"/>
</dbReference>
<accession>A0ABM7PP70</accession>
<evidence type="ECO:0000313" key="12">
    <source>
        <dbReference type="EMBL" id="BCS98882.1"/>
    </source>
</evidence>
<feature type="domain" description="Response regulatory" evidence="11">
    <location>
        <begin position="730"/>
        <end position="846"/>
    </location>
</feature>
<feature type="modified residue" description="4-aspartylphosphate" evidence="9">
    <location>
        <position position="60"/>
    </location>
</feature>
<dbReference type="InterPro" id="IPR036097">
    <property type="entry name" value="HisK_dim/P_sf"/>
</dbReference>
<comment type="catalytic activity">
    <reaction evidence="1">
        <text>ATP + protein L-histidine = ADP + protein N-phospho-L-histidine.</text>
        <dbReference type="EC" id="2.7.13.3"/>
    </reaction>
</comment>
<dbReference type="InterPro" id="IPR013655">
    <property type="entry name" value="PAS_fold_3"/>
</dbReference>
<dbReference type="InterPro" id="IPR036890">
    <property type="entry name" value="HATPase_C_sf"/>
</dbReference>
<dbReference type="SMART" id="SM00388">
    <property type="entry name" value="HisKA"/>
    <property type="match status" value="1"/>
</dbReference>
<name>A0ABM7PP70_9BACT</name>
<keyword evidence="5" id="KW-0547">Nucleotide-binding</keyword>
<dbReference type="Pfam" id="PF08447">
    <property type="entry name" value="PAS_3"/>
    <property type="match status" value="1"/>
</dbReference>
<organism evidence="12 13">
    <name type="scientific">Desulfoluna limicola</name>
    <dbReference type="NCBI Taxonomy" id="2810562"/>
    <lineage>
        <taxon>Bacteria</taxon>
        <taxon>Pseudomonadati</taxon>
        <taxon>Thermodesulfobacteriota</taxon>
        <taxon>Desulfobacteria</taxon>
        <taxon>Desulfobacterales</taxon>
        <taxon>Desulfolunaceae</taxon>
        <taxon>Desulfoluna</taxon>
    </lineage>
</organism>
<keyword evidence="4" id="KW-0808">Transferase</keyword>
<dbReference type="Pfam" id="PF13185">
    <property type="entry name" value="GAF_2"/>
    <property type="match status" value="1"/>
</dbReference>
<dbReference type="InterPro" id="IPR001789">
    <property type="entry name" value="Sig_transdc_resp-reg_receiver"/>
</dbReference>
<keyword evidence="13" id="KW-1185">Reference proteome</keyword>
<dbReference type="InterPro" id="IPR003661">
    <property type="entry name" value="HisK_dim/P_dom"/>
</dbReference>
<evidence type="ECO:0000256" key="8">
    <source>
        <dbReference type="ARBA" id="ARBA00023012"/>
    </source>
</evidence>
<dbReference type="InterPro" id="IPR004358">
    <property type="entry name" value="Sig_transdc_His_kin-like_C"/>
</dbReference>
<reference evidence="12 13" key="1">
    <citation type="submission" date="2021-02" db="EMBL/GenBank/DDBJ databases">
        <title>Complete genome of Desulfoluna sp. strain ASN36.</title>
        <authorList>
            <person name="Takahashi A."/>
            <person name="Kojima H."/>
            <person name="Fukui M."/>
        </authorList>
    </citation>
    <scope>NUCLEOTIDE SEQUENCE [LARGE SCALE GENOMIC DNA]</scope>
    <source>
        <strain evidence="12 13">ASN36</strain>
    </source>
</reference>
<dbReference type="InterPro" id="IPR029016">
    <property type="entry name" value="GAF-like_dom_sf"/>
</dbReference>
<dbReference type="InterPro" id="IPR003594">
    <property type="entry name" value="HATPase_dom"/>
</dbReference>
<feature type="domain" description="Response regulatory" evidence="11">
    <location>
        <begin position="11"/>
        <end position="125"/>
    </location>
</feature>
<dbReference type="InterPro" id="IPR005467">
    <property type="entry name" value="His_kinase_dom"/>
</dbReference>
<dbReference type="Pfam" id="PF00072">
    <property type="entry name" value="Response_reg"/>
    <property type="match status" value="2"/>
</dbReference>
<evidence type="ECO:0000256" key="5">
    <source>
        <dbReference type="ARBA" id="ARBA00022741"/>
    </source>
</evidence>
<dbReference type="PROSITE" id="PS50109">
    <property type="entry name" value="HIS_KIN"/>
    <property type="match status" value="1"/>
</dbReference>
<keyword evidence="8" id="KW-0902">Two-component regulatory system</keyword>
<dbReference type="InterPro" id="IPR003018">
    <property type="entry name" value="GAF"/>
</dbReference>
<sequence>MTLTQHTSQGTILVIDQDASVLSSYILHLEEFGYEVLSAQCGRSAIDLIAVHSPDLIISDLRIPSIEGHPFFGHLHKRWPEIPVIVTSATGEVSDVVACLRKGARDFLIKPIEDMAILSHAVTRAIREIKLRKQNQAYKELLEARIPQNSGKLKNTNRYLTELNRRLTEVVASSKRLSTCVTLESFGTRLLQEFGHHLDASGGSLYIAGQEGLRLVHCLDDGHAPSLISYPVEKSSPFGFALRQKEPVLIGDINGERELRPSGFGGYHNGSFVIFPLQNQEGKAFGLVSIHGKKKPPFIHQDREVGGLLASYSSETLRAVRAMEALAKSEEKYRLAALTASDLISEWTPATDDLVWFGNIDAVIGSTPENRPTTLEAWLSLIHPDDQKRIAETYRKNINCATAPAMDYRVRHLAHGWRHFRERTSTIKSKGGGAKVLRACNDITIEKNAEEERIKFELKMQHAQKLESLGIIAGGIAHDFNNILMAVLGHADITLEEVGDNPAAQKSIKNIITAGKRATELAQQLLVYSGKGEVETTTVNINSLVSDMMRLIDVSVSKKVRIIFHPGDHTPAVDGNQSQLRQVILNLLTNASQAIGNACGQIVIRTGKIFCTKDDLAACSMPMRPGVDPPLPESTYTFIDIEDTGCGMDETAREKLFDPFYTTKKTGTGLGMAAVLGIVRQHRGTMTISSTPDVGTRIRVFLPSSCGKSEEQKVPEKPPTEKLIQQKDGLILIADDEEPVRKISQRMIEKLGFSVITACDGKEAVSLYKTHQKDISCIILDMTMPGLNGSEALERIRALNPSVKAIIASGYGSDTSRSDPDSDESCSYLQKPYQIAELRQVLQKVLNGHGPSTPEEHRR</sequence>
<dbReference type="Gene3D" id="3.30.450.40">
    <property type="match status" value="1"/>
</dbReference>
<evidence type="ECO:0000256" key="9">
    <source>
        <dbReference type="PROSITE-ProRule" id="PRU00169"/>
    </source>
</evidence>